<dbReference type="EMBL" id="MGFE01000030">
    <property type="protein sequence ID" value="OGL97748.1"/>
    <property type="molecule type" value="Genomic_DNA"/>
</dbReference>
<accession>A0A1F7W5U7</accession>
<protein>
    <submittedName>
        <fullName evidence="1">Uncharacterized protein</fullName>
    </submittedName>
</protein>
<comment type="caution">
    <text evidence="1">The sequence shown here is derived from an EMBL/GenBank/DDBJ whole genome shotgun (WGS) entry which is preliminary data.</text>
</comment>
<evidence type="ECO:0000313" key="1">
    <source>
        <dbReference type="EMBL" id="OGL97748.1"/>
    </source>
</evidence>
<dbReference type="Proteomes" id="UP000176501">
    <property type="component" value="Unassembled WGS sequence"/>
</dbReference>
<gene>
    <name evidence="1" type="ORF">A2304_00590</name>
</gene>
<sequence>MQGKISWGIAIVVLAVVLLGDFTTGTKAAVVIGAFLLHLISQQDKRFRRVENAVGILDDATNKEAANKSISYRADIILEPNWQKIINDLAKDGGVEPERFVKEIYADKKLNVKEGEGVFGKLFRFVYFSDGISGMTQIWSDRHKTFVDKMEIRERLFSSEEGMNFAWIGHDKYGENRVGTSIVIAPHVIGFPEVLPDGDFLDEEKLGEVPFWTIIQFLTNLDKYVGIWGSMYMIKTFPKELSDLFEKHEIKYDPWNFEDYGCGGEPKKKLVENEWTKQNGVEIYDQKMREQTFQSPYLTVRIRIEAFNL</sequence>
<evidence type="ECO:0000313" key="2">
    <source>
        <dbReference type="Proteomes" id="UP000176501"/>
    </source>
</evidence>
<proteinExistence type="predicted"/>
<organism evidence="1 2">
    <name type="scientific">Candidatus Uhrbacteria bacterium RIFOXYB2_FULL_57_15</name>
    <dbReference type="NCBI Taxonomy" id="1802422"/>
    <lineage>
        <taxon>Bacteria</taxon>
        <taxon>Candidatus Uhriibacteriota</taxon>
    </lineage>
</organism>
<dbReference type="AlphaFoldDB" id="A0A1F7W5U7"/>
<reference evidence="1 2" key="1">
    <citation type="journal article" date="2016" name="Nat. Commun.">
        <title>Thousands of microbial genomes shed light on interconnected biogeochemical processes in an aquifer system.</title>
        <authorList>
            <person name="Anantharaman K."/>
            <person name="Brown C.T."/>
            <person name="Hug L.A."/>
            <person name="Sharon I."/>
            <person name="Castelle C.J."/>
            <person name="Probst A.J."/>
            <person name="Thomas B.C."/>
            <person name="Singh A."/>
            <person name="Wilkins M.J."/>
            <person name="Karaoz U."/>
            <person name="Brodie E.L."/>
            <person name="Williams K.H."/>
            <person name="Hubbard S.S."/>
            <person name="Banfield J.F."/>
        </authorList>
    </citation>
    <scope>NUCLEOTIDE SEQUENCE [LARGE SCALE GENOMIC DNA]</scope>
</reference>
<name>A0A1F7W5U7_9BACT</name>